<dbReference type="PROSITE" id="PS50096">
    <property type="entry name" value="IQ"/>
    <property type="match status" value="2"/>
</dbReference>
<dbReference type="InterPro" id="IPR027417">
    <property type="entry name" value="P-loop_NTPase"/>
</dbReference>
<dbReference type="Pfam" id="PF00612">
    <property type="entry name" value="IQ"/>
    <property type="match status" value="2"/>
</dbReference>
<evidence type="ECO:0000256" key="2">
    <source>
        <dbReference type="SAM" id="Phobius"/>
    </source>
</evidence>
<feature type="compositionally biased region" description="Polar residues" evidence="1">
    <location>
        <begin position="791"/>
        <end position="804"/>
    </location>
</feature>
<dbReference type="CDD" id="cd23767">
    <property type="entry name" value="IQCD"/>
    <property type="match status" value="2"/>
</dbReference>
<dbReference type="SMART" id="SM00015">
    <property type="entry name" value="IQ"/>
    <property type="match status" value="4"/>
</dbReference>
<feature type="transmembrane region" description="Helical" evidence="2">
    <location>
        <begin position="49"/>
        <end position="68"/>
    </location>
</feature>
<evidence type="ECO:0000313" key="4">
    <source>
        <dbReference type="WBParaSite" id="Hba_04205"/>
    </source>
</evidence>
<dbReference type="GO" id="GO:0006357">
    <property type="term" value="P:regulation of transcription by RNA polymerase II"/>
    <property type="evidence" value="ECO:0007669"/>
    <property type="project" value="TreeGrafter"/>
</dbReference>
<dbReference type="InterPro" id="IPR000048">
    <property type="entry name" value="IQ_motif_EF-hand-BS"/>
</dbReference>
<dbReference type="Proteomes" id="UP000095283">
    <property type="component" value="Unplaced"/>
</dbReference>
<keyword evidence="2" id="KW-0472">Membrane</keyword>
<dbReference type="InterPro" id="IPR036770">
    <property type="entry name" value="Ankyrin_rpt-contain_sf"/>
</dbReference>
<organism evidence="3 4">
    <name type="scientific">Heterorhabditis bacteriophora</name>
    <name type="common">Entomopathogenic nematode worm</name>
    <dbReference type="NCBI Taxonomy" id="37862"/>
    <lineage>
        <taxon>Eukaryota</taxon>
        <taxon>Metazoa</taxon>
        <taxon>Ecdysozoa</taxon>
        <taxon>Nematoda</taxon>
        <taxon>Chromadorea</taxon>
        <taxon>Rhabditida</taxon>
        <taxon>Rhabditina</taxon>
        <taxon>Rhabditomorpha</taxon>
        <taxon>Strongyloidea</taxon>
        <taxon>Heterorhabditidae</taxon>
        <taxon>Heterorhabditis</taxon>
    </lineage>
</organism>
<dbReference type="AlphaFoldDB" id="A0A1I7WGY8"/>
<dbReference type="WBParaSite" id="Hba_04205">
    <property type="protein sequence ID" value="Hba_04205"/>
    <property type="gene ID" value="Hba_04205"/>
</dbReference>
<name>A0A1I7WGY8_HETBA</name>
<reference evidence="4" key="1">
    <citation type="submission" date="2016-11" db="UniProtKB">
        <authorList>
            <consortium name="WormBaseParasite"/>
        </authorList>
    </citation>
    <scope>IDENTIFICATION</scope>
</reference>
<protein>
    <submittedName>
        <fullName evidence="4">ANK_REP_REGION domain-containing protein</fullName>
    </submittedName>
</protein>
<dbReference type="GO" id="GO:0003690">
    <property type="term" value="F:double-stranded DNA binding"/>
    <property type="evidence" value="ECO:0007669"/>
    <property type="project" value="TreeGrafter"/>
</dbReference>
<feature type="compositionally biased region" description="Basic and acidic residues" evidence="1">
    <location>
        <begin position="107"/>
        <end position="116"/>
    </location>
</feature>
<dbReference type="Pfam" id="PF13637">
    <property type="entry name" value="Ank_4"/>
    <property type="match status" value="1"/>
</dbReference>
<dbReference type="Gene3D" id="1.25.40.20">
    <property type="entry name" value="Ankyrin repeat-containing domain"/>
    <property type="match status" value="1"/>
</dbReference>
<dbReference type="SUPFAM" id="SSF48403">
    <property type="entry name" value="Ankyrin repeat"/>
    <property type="match status" value="1"/>
</dbReference>
<accession>A0A1I7WGY8</accession>
<evidence type="ECO:0000256" key="1">
    <source>
        <dbReference type="SAM" id="MobiDB-lite"/>
    </source>
</evidence>
<proteinExistence type="predicted"/>
<evidence type="ECO:0000313" key="3">
    <source>
        <dbReference type="Proteomes" id="UP000095283"/>
    </source>
</evidence>
<dbReference type="InterPro" id="IPR002110">
    <property type="entry name" value="Ankyrin_rpt"/>
</dbReference>
<dbReference type="Gene3D" id="1.20.5.190">
    <property type="match status" value="2"/>
</dbReference>
<dbReference type="SUPFAM" id="SSF52540">
    <property type="entry name" value="P-loop containing nucleoside triphosphate hydrolases"/>
    <property type="match status" value="1"/>
</dbReference>
<dbReference type="PANTHER" id="PTHR23335">
    <property type="entry name" value="CALMODULIN-BINDING TRANSCRIPTION ACTIVATOR CAMTA"/>
    <property type="match status" value="1"/>
</dbReference>
<sequence>MALRRQPSTFSDSIDANYIGEMYSFHKNFEVYKYGFCYEELNFNHDCNITLHLIIILIMLIMIYIIFIKEFLPTKFLFILGVVINNCGIDEQPGRDGGLNPGGYPSHADDRSHSGETYRSSNLDEEMSICRQQSLSGGTTSQGSCQPDIQCSTSYAPITDITPNKAKMRVGIFFLKYNFFHYLYEKGGTKVLIIGGWYMKGHDYSVVFEDITGSINLFSSLDEDLILLVLRTLQPRPLLHPEFFSAHPSLPSRTILHLAAALDHFKVIEYILGWRQSLPFTREFDPLARDGEGRTPLHVAVGAGHVSSARFVFAYINTVLVRACRTTVDVLDDRGRTPCDLSSDEQLTRLTARNMDREADEQRQLPKNAEDVEHVTSTALWVLTNGETVTDEHLLRERRQQRELFNLFLFLDYIPGGLLDDGVRAKMALLAQQIIDALPDRIKVCCPQIRQRRMMSFHHFLGNHRDHHSIIIISILKSKKTHIYIYIYILIVSDRFIYFLVNPETAIIFVHLLIDLVLHISDFHVSDGEQREVYGAAMVIQRAYREYRARNTTRRQADAERRAAITIQSCYRRYKQFCYFKKLHNAAIVVQKHFRLKKVNQREHSISTSTEVPEHPTLDGQSIRIQIPQNSSSLLREHRAATTIQLAYRGHRKRQAAARKIQKFMKESRLKLRRIQEQNEGVSSALENPQKDNTPVQLEPLTHLSGHTIHYKNMLTINGNSNILLFLLMQVNDGIYLFILLPIASLLILQRRIGSIQEPKGVLRFFIVLLAKLVRGITVQHLPSKIAVCDSSRSSSAPKCQTLQKRPKISHSPPKGESAKANASAQETPEKSKGKLTNKLTFLGVFRAYRPSALKLTSGTADFDLSQ</sequence>
<dbReference type="GO" id="GO:0003712">
    <property type="term" value="F:transcription coregulator activity"/>
    <property type="evidence" value="ECO:0007669"/>
    <property type="project" value="TreeGrafter"/>
</dbReference>
<dbReference type="GO" id="GO:0005634">
    <property type="term" value="C:nucleus"/>
    <property type="evidence" value="ECO:0007669"/>
    <property type="project" value="TreeGrafter"/>
</dbReference>
<dbReference type="PANTHER" id="PTHR23335:SF1">
    <property type="entry name" value="CALMODULIN-BINDING TRANSCRIPTION ACTIVATOR, ISOFORM F"/>
    <property type="match status" value="1"/>
</dbReference>
<keyword evidence="3" id="KW-1185">Reference proteome</keyword>
<keyword evidence="2" id="KW-0812">Transmembrane</keyword>
<feature type="region of interest" description="Disordered" evidence="1">
    <location>
        <begin position="791"/>
        <end position="833"/>
    </location>
</feature>
<feature type="region of interest" description="Disordered" evidence="1">
    <location>
        <begin position="98"/>
        <end position="118"/>
    </location>
</feature>
<keyword evidence="2" id="KW-1133">Transmembrane helix</keyword>